<dbReference type="AlphaFoldDB" id="A0A969WBB3"/>
<organism evidence="2 3">
    <name type="scientific">Solimonas marina</name>
    <dbReference type="NCBI Taxonomy" id="2714601"/>
    <lineage>
        <taxon>Bacteria</taxon>
        <taxon>Pseudomonadati</taxon>
        <taxon>Pseudomonadota</taxon>
        <taxon>Gammaproteobacteria</taxon>
        <taxon>Nevskiales</taxon>
        <taxon>Nevskiaceae</taxon>
        <taxon>Solimonas</taxon>
    </lineage>
</organism>
<keyword evidence="3" id="KW-1185">Reference proteome</keyword>
<reference evidence="2" key="1">
    <citation type="submission" date="2020-03" db="EMBL/GenBank/DDBJ databases">
        <title>Solimonas marina sp. nov., isolated from deep seawater of the Pacific Ocean.</title>
        <authorList>
            <person name="Liu X."/>
            <person name="Lai Q."/>
            <person name="Sun F."/>
            <person name="Gai Y."/>
            <person name="Li G."/>
            <person name="Shao Z."/>
        </authorList>
    </citation>
    <scope>NUCLEOTIDE SEQUENCE</scope>
    <source>
        <strain evidence="2">C16B3</strain>
    </source>
</reference>
<keyword evidence="1" id="KW-0472">Membrane</keyword>
<feature type="transmembrane region" description="Helical" evidence="1">
    <location>
        <begin position="12"/>
        <end position="38"/>
    </location>
</feature>
<keyword evidence="1" id="KW-0812">Transmembrane</keyword>
<feature type="transmembrane region" description="Helical" evidence="1">
    <location>
        <begin position="44"/>
        <end position="66"/>
    </location>
</feature>
<dbReference type="EMBL" id="JAAVXB010000007">
    <property type="protein sequence ID" value="NKF23398.1"/>
    <property type="molecule type" value="Genomic_DNA"/>
</dbReference>
<name>A0A969WBB3_9GAMM</name>
<evidence type="ECO:0000256" key="1">
    <source>
        <dbReference type="SAM" id="Phobius"/>
    </source>
</evidence>
<dbReference type="Proteomes" id="UP000653472">
    <property type="component" value="Unassembled WGS sequence"/>
</dbReference>
<evidence type="ECO:0000313" key="3">
    <source>
        <dbReference type="Proteomes" id="UP000653472"/>
    </source>
</evidence>
<evidence type="ECO:0008006" key="4">
    <source>
        <dbReference type="Google" id="ProtNLM"/>
    </source>
</evidence>
<dbReference type="RefSeq" id="WP_168148712.1">
    <property type="nucleotide sequence ID" value="NZ_JAAVXB010000007.1"/>
</dbReference>
<keyword evidence="1" id="KW-1133">Transmembrane helix</keyword>
<protein>
    <recommendedName>
        <fullName evidence="4">PH domain-containing protein</fullName>
    </recommendedName>
</protein>
<evidence type="ECO:0000313" key="2">
    <source>
        <dbReference type="EMBL" id="NKF23398.1"/>
    </source>
</evidence>
<accession>A0A969WBB3</accession>
<gene>
    <name evidence="2" type="ORF">G7Y82_13840</name>
</gene>
<comment type="caution">
    <text evidence="2">The sequence shown here is derived from an EMBL/GenBank/DDBJ whole genome shotgun (WGS) entry which is preliminary data.</text>
</comment>
<sequence>MNSPVTIENQVWLKAALVFGLIAFGAATVFCVTFALWLAPSIQASVVMAGLGLLFGGLSFAGWPLVRYLNHKLQLTDEGIVINSAHQHQSYLWQSLKFRVRKNLQIIEIRERDGNLLYAVDFMAKNTHPLMQRIGAVDA</sequence>
<proteinExistence type="predicted"/>